<dbReference type="STRING" id="1124188.SAMN05444377_11425"/>
<evidence type="ECO:0000313" key="2">
    <source>
        <dbReference type="EMBL" id="SHF62883.1"/>
    </source>
</evidence>
<evidence type="ECO:0000256" key="1">
    <source>
        <dbReference type="SAM" id="SignalP"/>
    </source>
</evidence>
<dbReference type="EMBL" id="FQVQ01000014">
    <property type="protein sequence ID" value="SHF62883.1"/>
    <property type="molecule type" value="Genomic_DNA"/>
</dbReference>
<organism evidence="2 3">
    <name type="scientific">Flavobacterium fontis</name>
    <dbReference type="NCBI Taxonomy" id="1124188"/>
    <lineage>
        <taxon>Bacteria</taxon>
        <taxon>Pseudomonadati</taxon>
        <taxon>Bacteroidota</taxon>
        <taxon>Flavobacteriia</taxon>
        <taxon>Flavobacteriales</taxon>
        <taxon>Flavobacteriaceae</taxon>
        <taxon>Flavobacterium</taxon>
    </lineage>
</organism>
<feature type="chain" id="PRO_5013313669" evidence="1">
    <location>
        <begin position="18"/>
        <end position="306"/>
    </location>
</feature>
<dbReference type="InterPro" id="IPR000801">
    <property type="entry name" value="Esterase-like"/>
</dbReference>
<dbReference type="InterPro" id="IPR050583">
    <property type="entry name" value="Mycobacterial_A85_antigen"/>
</dbReference>
<accession>A0A1M5D780</accession>
<evidence type="ECO:0000313" key="3">
    <source>
        <dbReference type="Proteomes" id="UP000184147"/>
    </source>
</evidence>
<keyword evidence="1" id="KW-0732">Signal</keyword>
<protein>
    <submittedName>
        <fullName evidence="2">Enterochelin esterase</fullName>
    </submittedName>
</protein>
<dbReference type="InterPro" id="IPR029058">
    <property type="entry name" value="AB_hydrolase_fold"/>
</dbReference>
<dbReference type="Pfam" id="PF00756">
    <property type="entry name" value="Esterase"/>
    <property type="match status" value="1"/>
</dbReference>
<name>A0A1M5D780_9FLAO</name>
<dbReference type="Proteomes" id="UP000184147">
    <property type="component" value="Unassembled WGS sequence"/>
</dbReference>
<dbReference type="SUPFAM" id="SSF53474">
    <property type="entry name" value="alpha/beta-Hydrolases"/>
    <property type="match status" value="1"/>
</dbReference>
<dbReference type="OrthoDB" id="9784036at2"/>
<dbReference type="AlphaFoldDB" id="A0A1M5D780"/>
<gene>
    <name evidence="2" type="ORF">SAMN05444377_11425</name>
</gene>
<sequence>MKYLFFFIGLTMMSLQAQEVPKVVSGTLERLADFPSQYVTARHVDVWLPEGYTEAKKYSVLYMHDGQMLYDPNTTWNKQAWEVDNLLSELALTGKIQDCIVVGVWNGGVTRHVDYFPQKPFEQLTARQQDSLYQVNRPNGNSVFQNQRVQSDKYLKFLVKELKPYIDRHYAVYTDAAHTFIAGSSMGGLISMYALCEYPKVFGGAACLSTHWPGVFSMENNPIPAQFIAYLQKHLPKANSRKIYFDFGTATLDALYEPVQRQVDAVMRAKGWNESHWITRKFEGEDHSELAWQKRLAIPVQFLLGR</sequence>
<dbReference type="Gene3D" id="3.40.50.1820">
    <property type="entry name" value="alpha/beta hydrolase"/>
    <property type="match status" value="1"/>
</dbReference>
<dbReference type="PANTHER" id="PTHR48098">
    <property type="entry name" value="ENTEROCHELIN ESTERASE-RELATED"/>
    <property type="match status" value="1"/>
</dbReference>
<proteinExistence type="predicted"/>
<reference evidence="2 3" key="1">
    <citation type="submission" date="2016-11" db="EMBL/GenBank/DDBJ databases">
        <authorList>
            <person name="Jaros S."/>
            <person name="Januszkiewicz K."/>
            <person name="Wedrychowicz H."/>
        </authorList>
    </citation>
    <scope>NUCLEOTIDE SEQUENCE [LARGE SCALE GENOMIC DNA]</scope>
    <source>
        <strain evidence="2 3">DSM 25660</strain>
    </source>
</reference>
<keyword evidence="3" id="KW-1185">Reference proteome</keyword>
<dbReference type="RefSeq" id="WP_073364388.1">
    <property type="nucleotide sequence ID" value="NZ_FQVQ01000014.1"/>
</dbReference>
<dbReference type="PANTHER" id="PTHR48098:SF6">
    <property type="entry name" value="FERRI-BACILLIBACTIN ESTERASE BESA"/>
    <property type="match status" value="1"/>
</dbReference>
<feature type="signal peptide" evidence="1">
    <location>
        <begin position="1"/>
        <end position="17"/>
    </location>
</feature>